<organism evidence="1 2">
    <name type="scientific">Larimichthys crocea</name>
    <name type="common">Large yellow croaker</name>
    <name type="synonym">Pseudosciaena crocea</name>
    <dbReference type="NCBI Taxonomy" id="215358"/>
    <lineage>
        <taxon>Eukaryota</taxon>
        <taxon>Metazoa</taxon>
        <taxon>Chordata</taxon>
        <taxon>Craniata</taxon>
        <taxon>Vertebrata</taxon>
        <taxon>Euteleostomi</taxon>
        <taxon>Actinopterygii</taxon>
        <taxon>Neopterygii</taxon>
        <taxon>Teleostei</taxon>
        <taxon>Neoteleostei</taxon>
        <taxon>Acanthomorphata</taxon>
        <taxon>Eupercaria</taxon>
        <taxon>Sciaenidae</taxon>
        <taxon>Larimichthys</taxon>
    </lineage>
</organism>
<evidence type="ECO:0000313" key="1">
    <source>
        <dbReference type="EMBL" id="TMS03359.1"/>
    </source>
</evidence>
<gene>
    <name evidence="1" type="ORF">E3U43_000248</name>
</gene>
<dbReference type="EMBL" id="CM011695">
    <property type="protein sequence ID" value="TMS03359.1"/>
    <property type="molecule type" value="Genomic_DNA"/>
</dbReference>
<keyword evidence="2" id="KW-1185">Reference proteome</keyword>
<dbReference type="Proteomes" id="UP000793456">
    <property type="component" value="Chromosome XXII"/>
</dbReference>
<evidence type="ECO:0000313" key="2">
    <source>
        <dbReference type="Proteomes" id="UP000793456"/>
    </source>
</evidence>
<comment type="caution">
    <text evidence="1">The sequence shown here is derived from an EMBL/GenBank/DDBJ whole genome shotgun (WGS) entry which is preliminary data.</text>
</comment>
<sequence length="153" mass="16942">MEVFLQGPDILMRMHALSPGIQLPGVLQFERPQSSASAPYNQPVRPAEVDYTSTRDPSPSSYSTLPYEHHDIGAKAKEKDTQARDDRRSSGFYSELEREGVRTRSRRSDKCLFSDSPSPISTLTLVEEVESDQSQFSVSQSGSFKAKPAASIS</sequence>
<proteinExistence type="predicted"/>
<name>A0ACD3Q8I3_LARCR</name>
<accession>A0ACD3Q8I3</accession>
<protein>
    <submittedName>
        <fullName evidence="1">Uncharacterized protein</fullName>
    </submittedName>
</protein>
<reference evidence="1" key="1">
    <citation type="submission" date="2018-11" db="EMBL/GenBank/DDBJ databases">
        <title>The sequence and de novo assembly of Larimichthys crocea genome using PacBio and Hi-C technologies.</title>
        <authorList>
            <person name="Xu P."/>
            <person name="Chen B."/>
            <person name="Zhou Z."/>
            <person name="Ke Q."/>
            <person name="Wu Y."/>
            <person name="Bai H."/>
            <person name="Pu F."/>
        </authorList>
    </citation>
    <scope>NUCLEOTIDE SEQUENCE</scope>
    <source>
        <tissue evidence="1">Muscle</tissue>
    </source>
</reference>